<evidence type="ECO:0000313" key="5">
    <source>
        <dbReference type="Proteomes" id="UP000217448"/>
    </source>
</evidence>
<comment type="caution">
    <text evidence="4">The sequence shown here is derived from an EMBL/GenBank/DDBJ whole genome shotgun (WGS) entry which is preliminary data.</text>
</comment>
<evidence type="ECO:0000256" key="1">
    <source>
        <dbReference type="SAM" id="Phobius"/>
    </source>
</evidence>
<dbReference type="OrthoDB" id="1123500at2"/>
<dbReference type="EMBL" id="NTHN01000089">
    <property type="protein sequence ID" value="PBD19885.1"/>
    <property type="molecule type" value="Genomic_DNA"/>
</dbReference>
<organism evidence="4">
    <name type="scientific">Alloyangia mangrovi</name>
    <dbReference type="NCBI Taxonomy" id="1779329"/>
    <lineage>
        <taxon>Bacteria</taxon>
        <taxon>Pseudomonadati</taxon>
        <taxon>Pseudomonadota</taxon>
        <taxon>Alphaproteobacteria</taxon>
        <taxon>Rhodobacterales</taxon>
        <taxon>Roseobacteraceae</taxon>
        <taxon>Alloyangia</taxon>
    </lineage>
</organism>
<dbReference type="Pfam" id="PF09851">
    <property type="entry name" value="SHOCT"/>
    <property type="match status" value="1"/>
</dbReference>
<gene>
    <name evidence="3" type="ORF">CLG85_013575</name>
    <name evidence="4" type="ORF">CLG85_07130</name>
</gene>
<reference evidence="4" key="1">
    <citation type="submission" date="2017-09" db="EMBL/GenBank/DDBJ databases">
        <title>Yangia sp. SAOS 153D whole genome sequencing.</title>
        <authorList>
            <person name="Verma A."/>
            <person name="Krishnamurthi S."/>
        </authorList>
    </citation>
    <scope>NUCLEOTIDE SEQUENCE [LARGE SCALE GENOMIC DNA]</scope>
    <source>
        <strain evidence="4">SAOS 153D</strain>
    </source>
</reference>
<evidence type="ECO:0000259" key="2">
    <source>
        <dbReference type="Pfam" id="PF09851"/>
    </source>
</evidence>
<dbReference type="EMBL" id="NTHN02000023">
    <property type="protein sequence ID" value="MCT4371291.1"/>
    <property type="molecule type" value="Genomic_DNA"/>
</dbReference>
<protein>
    <submittedName>
        <fullName evidence="3">SHOCT domain-containing protein</fullName>
    </submittedName>
</protein>
<keyword evidence="1" id="KW-0472">Membrane</keyword>
<evidence type="ECO:0000313" key="3">
    <source>
        <dbReference type="EMBL" id="MCT4371291.1"/>
    </source>
</evidence>
<dbReference type="Proteomes" id="UP000217448">
    <property type="component" value="Unassembled WGS sequence"/>
</dbReference>
<evidence type="ECO:0000313" key="4">
    <source>
        <dbReference type="EMBL" id="PBD19885.1"/>
    </source>
</evidence>
<reference evidence="5" key="2">
    <citation type="submission" date="2023-07" db="EMBL/GenBank/DDBJ databases">
        <title>Yangia mangrovi SAOS 153D genome.</title>
        <authorList>
            <person name="Verma A."/>
            <person name="Pal Y."/>
            <person name="Sundharam S."/>
            <person name="Bisht B."/>
            <person name="Srinivasan K."/>
        </authorList>
    </citation>
    <scope>NUCLEOTIDE SEQUENCE [LARGE SCALE GENOMIC DNA]</scope>
    <source>
        <strain evidence="5">SAOS 153D</strain>
    </source>
</reference>
<feature type="domain" description="SHOCT" evidence="2">
    <location>
        <begin position="65"/>
        <end position="90"/>
    </location>
</feature>
<keyword evidence="1" id="KW-1133">Transmembrane helix</keyword>
<dbReference type="AlphaFoldDB" id="A0A2A3JXG1"/>
<feature type="transmembrane region" description="Helical" evidence="1">
    <location>
        <begin position="20"/>
        <end position="50"/>
    </location>
</feature>
<sequence>MLLATPAMADLEGDGHMMDWGFGHGVTMVFGPVLWLIVLGVVVVGVLWFVRKNELGGASKGHQASLAELDMRLARGEIEPEEYAARKKLLAG</sequence>
<accession>A0A2A3JXG1</accession>
<proteinExistence type="predicted"/>
<name>A0A2A3JXG1_9RHOB</name>
<keyword evidence="1" id="KW-0812">Transmembrane</keyword>
<reference evidence="3" key="3">
    <citation type="submission" date="2024-05" db="EMBL/GenBank/DDBJ databases">
        <title>Yangia mangrovi SAOS 153D genome.</title>
        <authorList>
            <person name="Verma A."/>
            <person name="Pal Y."/>
            <person name="Sundharam S."/>
            <person name="Bisht B."/>
            <person name="Srinivasan K."/>
        </authorList>
    </citation>
    <scope>NUCLEOTIDE SEQUENCE</scope>
    <source>
        <strain evidence="3">SAOS 153D</strain>
    </source>
</reference>
<keyword evidence="5" id="KW-1185">Reference proteome</keyword>
<dbReference type="InterPro" id="IPR018649">
    <property type="entry name" value="SHOCT"/>
</dbReference>